<keyword evidence="5" id="KW-1185">Reference proteome</keyword>
<dbReference type="GO" id="GO:0046417">
    <property type="term" value="P:chorismate metabolic process"/>
    <property type="evidence" value="ECO:0007669"/>
    <property type="project" value="TreeGrafter"/>
</dbReference>
<dbReference type="GO" id="GO:0004106">
    <property type="term" value="F:chorismate mutase activity"/>
    <property type="evidence" value="ECO:0007669"/>
    <property type="project" value="UniProtKB-UniRule"/>
</dbReference>
<dbReference type="KEGG" id="spad:DVK44_04835"/>
<dbReference type="EMBL" id="CP031194">
    <property type="protein sequence ID" value="AXG77120.1"/>
    <property type="molecule type" value="Genomic_DNA"/>
</dbReference>
<evidence type="ECO:0000256" key="1">
    <source>
        <dbReference type="NCBIfam" id="TIGR01796"/>
    </source>
</evidence>
<feature type="binding site" evidence="2">
    <location>
        <position position="89"/>
    </location>
    <ligand>
        <name>prephenate</name>
        <dbReference type="ChEBI" id="CHEBI:29934"/>
    </ligand>
</feature>
<sequence>MAVRAVRGAVQLERDEAAHMDERVRELLTAVLERNALTADDLISVWFTATPDLHSDFPAAAARGLGIVDVPLICAQELDITGALPRVVRVLAHIESDRPKSAIAHVYLGAAAALRKDIAQ</sequence>
<feature type="binding site" evidence="2">
    <location>
        <position position="7"/>
    </location>
    <ligand>
        <name>prephenate</name>
        <dbReference type="ChEBI" id="CHEBI:29934"/>
    </ligand>
</feature>
<keyword evidence="2 3" id="KW-0057">Aromatic amino acid biosynthesis</keyword>
<dbReference type="SUPFAM" id="SSF55298">
    <property type="entry name" value="YjgF-like"/>
    <property type="match status" value="1"/>
</dbReference>
<dbReference type="GO" id="GO:0009073">
    <property type="term" value="P:aromatic amino acid family biosynthetic process"/>
    <property type="evidence" value="ECO:0007669"/>
    <property type="project" value="UniProtKB-UniRule"/>
</dbReference>
<organism evidence="4 5">
    <name type="scientific">Streptomyces paludis</name>
    <dbReference type="NCBI Taxonomy" id="2282738"/>
    <lineage>
        <taxon>Bacteria</taxon>
        <taxon>Bacillati</taxon>
        <taxon>Actinomycetota</taxon>
        <taxon>Actinomycetes</taxon>
        <taxon>Kitasatosporales</taxon>
        <taxon>Streptomycetaceae</taxon>
        <taxon>Streptomyces</taxon>
    </lineage>
</organism>
<keyword evidence="3 4" id="KW-0413">Isomerase</keyword>
<dbReference type="OrthoDB" id="9802232at2"/>
<proteinExistence type="predicted"/>
<dbReference type="NCBIfam" id="TIGR01796">
    <property type="entry name" value="CM_mono_aroH"/>
    <property type="match status" value="1"/>
</dbReference>
<dbReference type="PIRSF" id="PIRSF005965">
    <property type="entry name" value="Chor_mut_AroH"/>
    <property type="match status" value="1"/>
</dbReference>
<reference evidence="5" key="1">
    <citation type="submission" date="2018-07" db="EMBL/GenBank/DDBJ databases">
        <authorList>
            <person name="Zhao J."/>
        </authorList>
    </citation>
    <scope>NUCLEOTIDE SEQUENCE [LARGE SCALE GENOMIC DNA]</scope>
    <source>
        <strain evidence="5">GSSD-12</strain>
    </source>
</reference>
<comment type="catalytic activity">
    <reaction evidence="3">
        <text>chorismate = prephenate</text>
        <dbReference type="Rhea" id="RHEA:13897"/>
        <dbReference type="ChEBI" id="CHEBI:29748"/>
        <dbReference type="ChEBI" id="CHEBI:29934"/>
        <dbReference type="EC" id="5.4.99.5"/>
    </reaction>
</comment>
<evidence type="ECO:0000256" key="2">
    <source>
        <dbReference type="PIRSR" id="PIRSR005965-1"/>
    </source>
</evidence>
<dbReference type="InterPro" id="IPR035959">
    <property type="entry name" value="RutC-like_sf"/>
</dbReference>
<dbReference type="AlphaFoldDB" id="A0A345HK96"/>
<dbReference type="Pfam" id="PF07736">
    <property type="entry name" value="CM_1"/>
    <property type="match status" value="1"/>
</dbReference>
<evidence type="ECO:0000256" key="3">
    <source>
        <dbReference type="PROSITE-ProRule" id="PRU00514"/>
    </source>
</evidence>
<dbReference type="PANTHER" id="PTHR21164:SF0">
    <property type="entry name" value="CHORISMATE MUTASE AROH"/>
    <property type="match status" value="1"/>
</dbReference>
<feature type="binding site" evidence="2">
    <location>
        <position position="107"/>
    </location>
    <ligand>
        <name>prephenate</name>
        <dbReference type="ChEBI" id="CHEBI:29934"/>
    </ligand>
</feature>
<dbReference type="Proteomes" id="UP000253868">
    <property type="component" value="Chromosome"/>
</dbReference>
<protein>
    <recommendedName>
        <fullName evidence="1 3">chorismate mutase</fullName>
        <ecNumber evidence="1 3">5.4.99.5</ecNumber>
    </recommendedName>
</protein>
<dbReference type="CDD" id="cd02185">
    <property type="entry name" value="AroH"/>
    <property type="match status" value="1"/>
</dbReference>
<dbReference type="InterPro" id="IPR008243">
    <property type="entry name" value="Chorismate_mutase_AroH"/>
</dbReference>
<name>A0A345HK96_9ACTN</name>
<evidence type="ECO:0000313" key="4">
    <source>
        <dbReference type="EMBL" id="AXG77120.1"/>
    </source>
</evidence>
<dbReference type="EC" id="5.4.99.5" evidence="1 3"/>
<keyword evidence="2 3" id="KW-0028">Amino-acid biosynthesis</keyword>
<evidence type="ECO:0000313" key="5">
    <source>
        <dbReference type="Proteomes" id="UP000253868"/>
    </source>
</evidence>
<dbReference type="Gene3D" id="3.30.1330.40">
    <property type="entry name" value="RutC-like"/>
    <property type="match status" value="1"/>
</dbReference>
<gene>
    <name evidence="4" type="primary">aroH</name>
    <name evidence="4" type="ORF">DVK44_04835</name>
</gene>
<dbReference type="GO" id="GO:0008652">
    <property type="term" value="P:amino acid biosynthetic process"/>
    <property type="evidence" value="ECO:0007669"/>
    <property type="project" value="UniProtKB-UniRule"/>
</dbReference>
<dbReference type="PANTHER" id="PTHR21164">
    <property type="entry name" value="CHORISMATE MUTASE"/>
    <property type="match status" value="1"/>
</dbReference>
<dbReference type="RefSeq" id="WP_114658490.1">
    <property type="nucleotide sequence ID" value="NZ_CP031194.1"/>
</dbReference>
<dbReference type="PROSITE" id="PS51167">
    <property type="entry name" value="CHORISMATE_MUT_1"/>
    <property type="match status" value="1"/>
</dbReference>
<accession>A0A345HK96</accession>